<dbReference type="InParanoid" id="A0A4Q1BAS2"/>
<feature type="coiled-coil region" evidence="1">
    <location>
        <begin position="689"/>
        <end position="716"/>
    </location>
</feature>
<feature type="compositionally biased region" description="Polar residues" evidence="2">
    <location>
        <begin position="1189"/>
        <end position="1202"/>
    </location>
</feature>
<feature type="compositionally biased region" description="Polar residues" evidence="2">
    <location>
        <begin position="224"/>
        <end position="235"/>
    </location>
</feature>
<feature type="region of interest" description="Disordered" evidence="2">
    <location>
        <begin position="219"/>
        <end position="320"/>
    </location>
</feature>
<name>A0A4Q1BAS2_TREME</name>
<dbReference type="PANTHER" id="PTHR45615">
    <property type="entry name" value="MYOSIN HEAVY CHAIN, NON-MUSCLE"/>
    <property type="match status" value="1"/>
</dbReference>
<feature type="region of interest" description="Disordered" evidence="2">
    <location>
        <begin position="1096"/>
        <end position="1206"/>
    </location>
</feature>
<evidence type="ECO:0000313" key="3">
    <source>
        <dbReference type="EMBL" id="RXK35892.1"/>
    </source>
</evidence>
<proteinExistence type="predicted"/>
<dbReference type="Proteomes" id="UP000289152">
    <property type="component" value="Unassembled WGS sequence"/>
</dbReference>
<feature type="compositionally biased region" description="Polar residues" evidence="2">
    <location>
        <begin position="469"/>
        <end position="484"/>
    </location>
</feature>
<evidence type="ECO:0000256" key="2">
    <source>
        <dbReference type="SAM" id="MobiDB-lite"/>
    </source>
</evidence>
<feature type="coiled-coil region" evidence="1">
    <location>
        <begin position="770"/>
        <end position="909"/>
    </location>
</feature>
<feature type="compositionally biased region" description="Polar residues" evidence="2">
    <location>
        <begin position="26"/>
        <end position="41"/>
    </location>
</feature>
<gene>
    <name evidence="3" type="ORF">M231_06856</name>
</gene>
<feature type="compositionally biased region" description="Basic residues" evidence="2">
    <location>
        <begin position="83"/>
        <end position="92"/>
    </location>
</feature>
<sequence>MTKDLLHRLNPFNRPSSAHSHHSKRPTSSLSGIVSAQQSIQEEPPLLDRTYTTPVPPASPKHQRTPSILRSLAHHPSLAALKNRSRKRRSKIRPSLPLGEVSTNGPQLDTGSLGRSNSLKKFRRGSLKGSRSIPSDMRLTGSGTTHYEQEEDIPPLPSPTPLQRSIIGASRRAQHVHTPDHHSTHASVYLTTTPAELQVVTPDSVRVRRMRFEIELESPRKRGMSTSAVETTSPPKTLRIPGSPHTRHLSTPASPSHPFMTSSTNSSPPRLLAPSTQQHPHPVPLARHLSPYGNNGPYFDDEYEPSTDYRHRRETSVDSDDGLSIMVPQEELPVGTPGGRTDDLRRGAFIDGAKHEKGAIRFFSRDMYSPDGLDSSFASSPSSSDTQSPGHSKTPSTTSKIDKRASSPFEVKLTPMVTKRMSLDAFGASSPEISDFVGGQAEELVDEPTDDLTSAMDDGAEGLFHTTSLSTIDESPLSAQSAQQEETEWSSETDSPSEQTRYHTPSSRPVLGTHGLPLPPRRPYVERKHSSAPPMGISQALLEAHADYTKALQREIKAGEDVVEELQAESRQLRDALEEESEEKRTLMIELNEKTRLLSKAQEDLVTSSEELSSSRRILAENEEFLTSLQIAHDFLATQVTSLAEENTRLSTAQKREADSLRAAHTVQFELGKELGTLRSQHQLVSRQLSDSKLANEQLRAKLAEADRRLESTADEYAQHLGLYDADLQRWRSRAIEHEDRTYALQQELDQSEERQKSIETALRTANDVNASLSQDLKDKEGTIVALEDELRRGDEEREEMRKKEGEMRNSLERVAELEEANTGLKDKLRTVTFGKDEESALAQRQMMELEERLAEMIAELQEKEDRFEEVQEGLRVLRGDQMMWEEERAELCNALDRQSEELSQLSDLQSKICSLENQLLSAQQEISSLQSETINTRHHLSQSSSTVHSQLSEIHSLRAIVEEAQETSLKTSRLHNRATVEISSLTQQLADLRNQLQDQQRFTRESITRAEMEHARAEDLGSRLSTYLSEVDRLTLSEASLRSEISQLKQESSGENMRMMELEKRCRKLEDDKELLNVALDSKQTELVLLQRSKGVNSTPQNSHSSHPSHTSHSSHPSHTSQSSYGPQTSQGSQGSTTRKIQHPYSSMSSIPTSTINQNQRQMETPVPVRGSTAVLGGRGSVTPKPLGQSTKHNQTPTGKTTKMKEHKVVKRSSLPVLIKKQSTVGMKKVSLVREQEGF</sequence>
<feature type="compositionally biased region" description="Polar residues" evidence="2">
    <location>
        <begin position="249"/>
        <end position="279"/>
    </location>
</feature>
<feature type="region of interest" description="Disordered" evidence="2">
    <location>
        <begin position="1"/>
        <end position="159"/>
    </location>
</feature>
<organism evidence="3 4">
    <name type="scientific">Tremella mesenterica</name>
    <name type="common">Jelly fungus</name>
    <dbReference type="NCBI Taxonomy" id="5217"/>
    <lineage>
        <taxon>Eukaryota</taxon>
        <taxon>Fungi</taxon>
        <taxon>Dikarya</taxon>
        <taxon>Basidiomycota</taxon>
        <taxon>Agaricomycotina</taxon>
        <taxon>Tremellomycetes</taxon>
        <taxon>Tremellales</taxon>
        <taxon>Tremellaceae</taxon>
        <taxon>Tremella</taxon>
    </lineage>
</organism>
<feature type="compositionally biased region" description="Polar residues" evidence="2">
    <location>
        <begin position="101"/>
        <end position="117"/>
    </location>
</feature>
<comment type="caution">
    <text evidence="3">The sequence shown here is derived from an EMBL/GenBank/DDBJ whole genome shotgun (WGS) entry which is preliminary data.</text>
</comment>
<feature type="compositionally biased region" description="Low complexity" evidence="2">
    <location>
        <begin position="375"/>
        <end position="392"/>
    </location>
</feature>
<feature type="compositionally biased region" description="Polar residues" evidence="2">
    <location>
        <begin position="492"/>
        <end position="507"/>
    </location>
</feature>
<dbReference type="OrthoDB" id="2591140at2759"/>
<dbReference type="EMBL" id="SDIL01000117">
    <property type="protein sequence ID" value="RXK35892.1"/>
    <property type="molecule type" value="Genomic_DNA"/>
</dbReference>
<keyword evidence="4" id="KW-1185">Reference proteome</keyword>
<feature type="compositionally biased region" description="Polar residues" evidence="2">
    <location>
        <begin position="1126"/>
        <end position="1164"/>
    </location>
</feature>
<feature type="compositionally biased region" description="Low complexity" evidence="2">
    <location>
        <begin position="1098"/>
        <end position="1125"/>
    </location>
</feature>
<evidence type="ECO:0000256" key="1">
    <source>
        <dbReference type="SAM" id="Coils"/>
    </source>
</evidence>
<keyword evidence="1" id="KW-0175">Coiled coil</keyword>
<protein>
    <submittedName>
        <fullName evidence="3">Uncharacterized protein</fullName>
    </submittedName>
</protein>
<accession>A0A4Q1BAS2</accession>
<feature type="coiled-coil region" evidence="1">
    <location>
        <begin position="1032"/>
        <end position="1087"/>
    </location>
</feature>
<feature type="region of interest" description="Disordered" evidence="2">
    <location>
        <begin position="469"/>
        <end position="532"/>
    </location>
</feature>
<dbReference type="AlphaFoldDB" id="A0A4Q1BAS2"/>
<feature type="region of interest" description="Disordered" evidence="2">
    <location>
        <begin position="373"/>
        <end position="407"/>
    </location>
</feature>
<feature type="coiled-coil region" evidence="1">
    <location>
        <begin position="976"/>
        <end position="1003"/>
    </location>
</feature>
<feature type="compositionally biased region" description="Basic and acidic residues" evidence="2">
    <location>
        <begin position="307"/>
        <end position="316"/>
    </location>
</feature>
<dbReference type="VEuPathDB" id="FungiDB:TREMEDRAFT_62726"/>
<feature type="coiled-coil region" evidence="1">
    <location>
        <begin position="549"/>
        <end position="604"/>
    </location>
</feature>
<evidence type="ECO:0000313" key="4">
    <source>
        <dbReference type="Proteomes" id="UP000289152"/>
    </source>
</evidence>
<reference evidence="3 4" key="1">
    <citation type="submission" date="2016-06" db="EMBL/GenBank/DDBJ databases">
        <title>Evolution of pathogenesis and genome organization in the Tremellales.</title>
        <authorList>
            <person name="Cuomo C."/>
            <person name="Litvintseva A."/>
            <person name="Heitman J."/>
            <person name="Chen Y."/>
            <person name="Sun S."/>
            <person name="Springer D."/>
            <person name="Dromer F."/>
            <person name="Young S."/>
            <person name="Zeng Q."/>
            <person name="Chapman S."/>
            <person name="Gujja S."/>
            <person name="Saif S."/>
            <person name="Birren B."/>
        </authorList>
    </citation>
    <scope>NUCLEOTIDE SEQUENCE [LARGE SCALE GENOMIC DNA]</scope>
    <source>
        <strain evidence="3 4">ATCC 28783</strain>
    </source>
</reference>
<dbReference type="PANTHER" id="PTHR45615:SF80">
    <property type="entry name" value="GRIP DOMAIN-CONTAINING PROTEIN"/>
    <property type="match status" value="1"/>
</dbReference>